<dbReference type="EMBL" id="JADFTS010000009">
    <property type="protein sequence ID" value="KAF9590172.1"/>
    <property type="molecule type" value="Genomic_DNA"/>
</dbReference>
<accession>A0A835H220</accession>
<evidence type="ECO:0000313" key="2">
    <source>
        <dbReference type="EMBL" id="KAF9590172.1"/>
    </source>
</evidence>
<dbReference type="InterPro" id="IPR013187">
    <property type="entry name" value="F-box-assoc_dom_typ3"/>
</dbReference>
<comment type="caution">
    <text evidence="2">The sequence shown here is derived from an EMBL/GenBank/DDBJ whole genome shotgun (WGS) entry which is preliminary data.</text>
</comment>
<evidence type="ECO:0000313" key="3">
    <source>
        <dbReference type="Proteomes" id="UP000631114"/>
    </source>
</evidence>
<dbReference type="SUPFAM" id="SSF50965">
    <property type="entry name" value="Galactose oxidase, central domain"/>
    <property type="match status" value="1"/>
</dbReference>
<dbReference type="NCBIfam" id="TIGR01640">
    <property type="entry name" value="F_box_assoc_1"/>
    <property type="match status" value="1"/>
</dbReference>
<dbReference type="InterPro" id="IPR011043">
    <property type="entry name" value="Gal_Oxase/kelch_b-propeller"/>
</dbReference>
<dbReference type="InterPro" id="IPR050796">
    <property type="entry name" value="SCF_F-box_component"/>
</dbReference>
<reference evidence="2 3" key="1">
    <citation type="submission" date="2020-10" db="EMBL/GenBank/DDBJ databases">
        <title>The Coptis chinensis genome and diversification of protoberbering-type alkaloids.</title>
        <authorList>
            <person name="Wang B."/>
            <person name="Shu S."/>
            <person name="Song C."/>
            <person name="Liu Y."/>
        </authorList>
    </citation>
    <scope>NUCLEOTIDE SEQUENCE [LARGE SCALE GENOMIC DNA]</scope>
    <source>
        <strain evidence="2">HL-2020</strain>
        <tissue evidence="2">Leaf</tissue>
    </source>
</reference>
<organism evidence="2 3">
    <name type="scientific">Coptis chinensis</name>
    <dbReference type="NCBI Taxonomy" id="261450"/>
    <lineage>
        <taxon>Eukaryota</taxon>
        <taxon>Viridiplantae</taxon>
        <taxon>Streptophyta</taxon>
        <taxon>Embryophyta</taxon>
        <taxon>Tracheophyta</taxon>
        <taxon>Spermatophyta</taxon>
        <taxon>Magnoliopsida</taxon>
        <taxon>Ranunculales</taxon>
        <taxon>Ranunculaceae</taxon>
        <taxon>Coptidoideae</taxon>
        <taxon>Coptis</taxon>
    </lineage>
</organism>
<dbReference type="PANTHER" id="PTHR31672:SF13">
    <property type="entry name" value="F-BOX PROTEIN CPR30-LIKE"/>
    <property type="match status" value="1"/>
</dbReference>
<keyword evidence="3" id="KW-1185">Reference proteome</keyword>
<name>A0A835H220_9MAGN</name>
<evidence type="ECO:0000259" key="1">
    <source>
        <dbReference type="Pfam" id="PF08268"/>
    </source>
</evidence>
<protein>
    <recommendedName>
        <fullName evidence="1">F-box associated beta-propeller type 3 domain-containing protein</fullName>
    </recommendedName>
</protein>
<proteinExistence type="predicted"/>
<dbReference type="InterPro" id="IPR017451">
    <property type="entry name" value="F-box-assoc_interact_dom"/>
</dbReference>
<dbReference type="Pfam" id="PF08268">
    <property type="entry name" value="FBA_3"/>
    <property type="match status" value="1"/>
</dbReference>
<dbReference type="OrthoDB" id="591557at2759"/>
<gene>
    <name evidence="2" type="ORF">IFM89_031776</name>
</gene>
<sequence>MRCRCVSRNWRLLISDPIFVDMHLNNQRLLQLNDMVDTDLVVIVRETFLPVNFYMLENVGCTNESVKPFPVPPSHLTKCKVVNSCNGLLCLRGITMLNQLIYIWNPFTGEILDIPLSPDLMEVRIFCFGYDSTSNVYKVVVISYPGIPLLDDDTEFLVVAEVWTLGSGSWRKIEKVPFLPVNQQFSMEGSLYWKSYESYESDVVGIGSFHVRTEEFQFVSLPPSFNSVLNTGYVDIGALGGCIALVDYYASPGHAEIWIMKHLGVQESWTKQYVLLMEDFKYINLLCLLKSGEILFLYNGAKLVSYDPRNGQIREVGVSSVSHNADYLIERFVFVGTLVSPMIGGGVE</sequence>
<dbReference type="PANTHER" id="PTHR31672">
    <property type="entry name" value="BNACNNG10540D PROTEIN"/>
    <property type="match status" value="1"/>
</dbReference>
<dbReference type="AlphaFoldDB" id="A0A835H220"/>
<feature type="domain" description="F-box associated beta-propeller type 3" evidence="1">
    <location>
        <begin position="69"/>
        <end position="324"/>
    </location>
</feature>
<dbReference type="Proteomes" id="UP000631114">
    <property type="component" value="Unassembled WGS sequence"/>
</dbReference>